<gene>
    <name evidence="1" type="ORF">PGLA1383_LOCUS25016</name>
</gene>
<sequence>IEGKVPVTLLELGIATTTATTMFASRLRCAVACTALVVLPRLLLETGMLEILVHSQF</sequence>
<organism evidence="1 2">
    <name type="scientific">Polarella glacialis</name>
    <name type="common">Dinoflagellate</name>
    <dbReference type="NCBI Taxonomy" id="89957"/>
    <lineage>
        <taxon>Eukaryota</taxon>
        <taxon>Sar</taxon>
        <taxon>Alveolata</taxon>
        <taxon>Dinophyceae</taxon>
        <taxon>Suessiales</taxon>
        <taxon>Suessiaceae</taxon>
        <taxon>Polarella</taxon>
    </lineage>
</organism>
<dbReference type="EMBL" id="CAJNNV010020394">
    <property type="protein sequence ID" value="CAE8607070.1"/>
    <property type="molecule type" value="Genomic_DNA"/>
</dbReference>
<accession>A0A813F6D1</accession>
<keyword evidence="2" id="KW-1185">Reference proteome</keyword>
<dbReference type="Proteomes" id="UP000654075">
    <property type="component" value="Unassembled WGS sequence"/>
</dbReference>
<evidence type="ECO:0000313" key="2">
    <source>
        <dbReference type="Proteomes" id="UP000654075"/>
    </source>
</evidence>
<evidence type="ECO:0000313" key="1">
    <source>
        <dbReference type="EMBL" id="CAE8607070.1"/>
    </source>
</evidence>
<comment type="caution">
    <text evidence="1">The sequence shown here is derived from an EMBL/GenBank/DDBJ whole genome shotgun (WGS) entry which is preliminary data.</text>
</comment>
<feature type="non-terminal residue" evidence="1">
    <location>
        <position position="57"/>
    </location>
</feature>
<name>A0A813F6D1_POLGL</name>
<feature type="non-terminal residue" evidence="1">
    <location>
        <position position="1"/>
    </location>
</feature>
<dbReference type="AlphaFoldDB" id="A0A813F6D1"/>
<reference evidence="1" key="1">
    <citation type="submission" date="2021-02" db="EMBL/GenBank/DDBJ databases">
        <authorList>
            <person name="Dougan E. K."/>
            <person name="Rhodes N."/>
            <person name="Thang M."/>
            <person name="Chan C."/>
        </authorList>
    </citation>
    <scope>NUCLEOTIDE SEQUENCE</scope>
</reference>
<proteinExistence type="predicted"/>
<protein>
    <submittedName>
        <fullName evidence="1">Uncharacterized protein</fullName>
    </submittedName>
</protein>